<keyword evidence="3" id="KW-0614">Plasmid</keyword>
<evidence type="ECO:0000313" key="4">
    <source>
        <dbReference type="Proteomes" id="UP001060123"/>
    </source>
</evidence>
<dbReference type="InterPro" id="IPR024475">
    <property type="entry name" value="TrbJ/K_C"/>
</dbReference>
<name>A0ABY5XXP6_RHISU</name>
<keyword evidence="1" id="KW-0812">Transmembrane</keyword>
<feature type="domain" description="Type IV conjugative transfer protein TrbJ/K C-terminal" evidence="2">
    <location>
        <begin position="6"/>
        <end position="58"/>
    </location>
</feature>
<dbReference type="NCBIfam" id="TIGR04361">
    <property type="entry name" value="TrbK_Ti"/>
    <property type="match status" value="1"/>
</dbReference>
<evidence type="ECO:0000256" key="1">
    <source>
        <dbReference type="SAM" id="Phobius"/>
    </source>
</evidence>
<dbReference type="Proteomes" id="UP001060123">
    <property type="component" value="Plasmid pWSM1592_2"/>
</dbReference>
<gene>
    <name evidence="3" type="primary">trbK</name>
    <name evidence="3" type="ORF">N2599_36395</name>
</gene>
<dbReference type="Pfam" id="PF10907">
    <property type="entry name" value="DUF2749"/>
    <property type="match status" value="1"/>
</dbReference>
<keyword evidence="1" id="KW-1133">Transmembrane helix</keyword>
<sequence>MVRTKAILIAIAAIFAVGAAGVWFLISEKQAAQERREEFFGATKEFPTSGGKKLKPEW</sequence>
<feature type="transmembrane region" description="Helical" evidence="1">
    <location>
        <begin position="6"/>
        <end position="26"/>
    </location>
</feature>
<reference evidence="3" key="1">
    <citation type="submission" date="2022-09" db="EMBL/GenBank/DDBJ databases">
        <title>Australian commercial rhizobial inoculants.</title>
        <authorList>
            <person name="Kohlmeier M.G."/>
            <person name="O'Hara G.W."/>
            <person name="Colombi E."/>
            <person name="Ramsay J.P."/>
            <person name="Terpolilli J."/>
        </authorList>
    </citation>
    <scope>NUCLEOTIDE SEQUENCE</scope>
    <source>
        <strain evidence="3">WSM1592</strain>
        <plasmid evidence="3">pWSM1592_2</plasmid>
    </source>
</reference>
<keyword evidence="1" id="KW-0472">Membrane</keyword>
<dbReference type="InterPro" id="IPR020065">
    <property type="entry name" value="Conjugal_tfr_protein_TrbK"/>
</dbReference>
<organism evidence="3 4">
    <name type="scientific">Rhizobium sullae</name>
    <name type="common">Rhizobium hedysari</name>
    <dbReference type="NCBI Taxonomy" id="50338"/>
    <lineage>
        <taxon>Bacteria</taxon>
        <taxon>Pseudomonadati</taxon>
        <taxon>Pseudomonadota</taxon>
        <taxon>Alphaproteobacteria</taxon>
        <taxon>Hyphomicrobiales</taxon>
        <taxon>Rhizobiaceae</taxon>
        <taxon>Rhizobium/Agrobacterium group</taxon>
        <taxon>Rhizobium</taxon>
    </lineage>
</organism>
<keyword evidence="4" id="KW-1185">Reference proteome</keyword>
<evidence type="ECO:0000259" key="2">
    <source>
        <dbReference type="Pfam" id="PF10907"/>
    </source>
</evidence>
<protein>
    <submittedName>
        <fullName evidence="3">Entry exclusion protein TrbK</fullName>
    </submittedName>
</protein>
<accession>A0ABY5XXP6</accession>
<proteinExistence type="predicted"/>
<geneLocation type="plasmid" evidence="3 4">
    <name>pWSM1592_2</name>
</geneLocation>
<dbReference type="EMBL" id="CP104145">
    <property type="protein sequence ID" value="UWU19270.1"/>
    <property type="molecule type" value="Genomic_DNA"/>
</dbReference>
<evidence type="ECO:0000313" key="3">
    <source>
        <dbReference type="EMBL" id="UWU19270.1"/>
    </source>
</evidence>